<reference evidence="10" key="1">
    <citation type="submission" date="2008-06" db="EMBL/GenBank/DDBJ databases">
        <authorList>
            <person name="Wecker M."/>
            <person name="Posewitz M.C."/>
        </authorList>
    </citation>
    <scope>NUCLEOTIDE SEQUENCE</scope>
</reference>
<evidence type="ECO:0000259" key="9">
    <source>
        <dbReference type="PROSITE" id="PS50112"/>
    </source>
</evidence>
<keyword evidence="1" id="KW-0675">Receptor</keyword>
<evidence type="ECO:0000256" key="7">
    <source>
        <dbReference type="SAM" id="MobiDB-lite"/>
    </source>
</evidence>
<dbReference type="InterPro" id="IPR000014">
    <property type="entry name" value="PAS"/>
</dbReference>
<feature type="transmembrane region" description="Helical" evidence="8">
    <location>
        <begin position="175"/>
        <end position="200"/>
    </location>
</feature>
<feature type="compositionally biased region" description="Basic and acidic residues" evidence="7">
    <location>
        <begin position="1321"/>
        <end position="1338"/>
    </location>
</feature>
<evidence type="ECO:0000256" key="4">
    <source>
        <dbReference type="ARBA" id="ARBA00022741"/>
    </source>
</evidence>
<feature type="region of interest" description="Disordered" evidence="7">
    <location>
        <begin position="1405"/>
        <end position="1427"/>
    </location>
</feature>
<dbReference type="EMBL" id="EU826122">
    <property type="protein sequence ID" value="ACF39779.1"/>
    <property type="molecule type" value="mRNA"/>
</dbReference>
<dbReference type="GO" id="GO:0016301">
    <property type="term" value="F:kinase activity"/>
    <property type="evidence" value="ECO:0007669"/>
    <property type="project" value="UniProtKB-KW"/>
</dbReference>
<dbReference type="InterPro" id="IPR052994">
    <property type="entry name" value="Tiny_macrocysts_regulators"/>
</dbReference>
<dbReference type="ExpressionAtlas" id="B5A8X8">
    <property type="expression patterns" value="baseline and differential"/>
</dbReference>
<feature type="transmembrane region" description="Helical" evidence="8">
    <location>
        <begin position="1595"/>
        <end position="1617"/>
    </location>
</feature>
<dbReference type="SMART" id="SM00091">
    <property type="entry name" value="PAS"/>
    <property type="match status" value="3"/>
</dbReference>
<feature type="transmembrane region" description="Helical" evidence="8">
    <location>
        <begin position="141"/>
        <end position="163"/>
    </location>
</feature>
<proteinExistence type="evidence at transcript level"/>
<feature type="region of interest" description="Disordered" evidence="7">
    <location>
        <begin position="1052"/>
        <end position="1075"/>
    </location>
</feature>
<dbReference type="SUPFAM" id="SSF55785">
    <property type="entry name" value="PYP-like sensor domain (PAS domain)"/>
    <property type="match status" value="1"/>
</dbReference>
<evidence type="ECO:0000256" key="1">
    <source>
        <dbReference type="ARBA" id="ARBA00022543"/>
    </source>
</evidence>
<feature type="compositionally biased region" description="Basic and acidic residues" evidence="7">
    <location>
        <begin position="1520"/>
        <end position="1532"/>
    </location>
</feature>
<feature type="transmembrane region" description="Helical" evidence="8">
    <location>
        <begin position="442"/>
        <end position="458"/>
    </location>
</feature>
<dbReference type="GO" id="GO:0006355">
    <property type="term" value="P:regulation of DNA-templated transcription"/>
    <property type="evidence" value="ECO:0007669"/>
    <property type="project" value="InterPro"/>
</dbReference>
<keyword evidence="5" id="KW-0418">Kinase</keyword>
<dbReference type="FunFam" id="3.30.450.20:FF:000060">
    <property type="entry name" value="Sensor protein FixL"/>
    <property type="match status" value="1"/>
</dbReference>
<dbReference type="Pfam" id="PF25474">
    <property type="entry name" value="TPR_TmcB"/>
    <property type="match status" value="1"/>
</dbReference>
<evidence type="ECO:0000256" key="2">
    <source>
        <dbReference type="ARBA" id="ARBA00022606"/>
    </source>
</evidence>
<organism evidence="10">
    <name type="scientific">Chlamydomonas reinhardtii</name>
    <name type="common">Chlamydomonas smithii</name>
    <dbReference type="NCBI Taxonomy" id="3055"/>
    <lineage>
        <taxon>Eukaryota</taxon>
        <taxon>Viridiplantae</taxon>
        <taxon>Chlorophyta</taxon>
        <taxon>core chlorophytes</taxon>
        <taxon>Chlorophyceae</taxon>
        <taxon>CS clade</taxon>
        <taxon>Chlamydomonadales</taxon>
        <taxon>Chlamydomonadaceae</taxon>
        <taxon>Chlamydomonas</taxon>
    </lineage>
</organism>
<feature type="compositionally biased region" description="Low complexity" evidence="7">
    <location>
        <begin position="1533"/>
        <end position="1551"/>
    </location>
</feature>
<keyword evidence="8" id="KW-0472">Membrane</keyword>
<keyword evidence="8" id="KW-1133">Transmembrane helix</keyword>
<dbReference type="NCBIfam" id="TIGR00229">
    <property type="entry name" value="sensory_box"/>
    <property type="match status" value="1"/>
</dbReference>
<evidence type="ECO:0000256" key="8">
    <source>
        <dbReference type="SAM" id="Phobius"/>
    </source>
</evidence>
<keyword evidence="2" id="KW-0716">Sensory transduction</keyword>
<name>B5A8X8_CHLRE</name>
<dbReference type="PANTHER" id="PTHR31600">
    <property type="entry name" value="TINY MACROCYSTS PROTEIN B-RELATED"/>
    <property type="match status" value="1"/>
</dbReference>
<feature type="region of interest" description="Disordered" evidence="7">
    <location>
        <begin position="1480"/>
        <end position="1552"/>
    </location>
</feature>
<evidence type="ECO:0000313" key="10">
    <source>
        <dbReference type="EMBL" id="ACF39779.1"/>
    </source>
</evidence>
<dbReference type="PROSITE" id="PS50112">
    <property type="entry name" value="PAS"/>
    <property type="match status" value="1"/>
</dbReference>
<feature type="compositionally biased region" description="Low complexity" evidence="7">
    <location>
        <begin position="1"/>
        <end position="13"/>
    </location>
</feature>
<feature type="region of interest" description="Disordered" evidence="7">
    <location>
        <begin position="1265"/>
        <end position="1284"/>
    </location>
</feature>
<keyword evidence="1" id="KW-0157">Chromophore</keyword>
<keyword evidence="6" id="KW-0067">ATP-binding</keyword>
<feature type="compositionally biased region" description="Acidic residues" evidence="7">
    <location>
        <begin position="1858"/>
        <end position="1874"/>
    </location>
</feature>
<feature type="transmembrane region" description="Helical" evidence="8">
    <location>
        <begin position="226"/>
        <end position="249"/>
    </location>
</feature>
<feature type="transmembrane region" description="Helical" evidence="8">
    <location>
        <begin position="1800"/>
        <end position="1822"/>
    </location>
</feature>
<accession>B5A8X8</accession>
<feature type="compositionally biased region" description="Acidic residues" evidence="7">
    <location>
        <begin position="1507"/>
        <end position="1519"/>
    </location>
</feature>
<keyword evidence="1" id="KW-0600">Photoreceptor protein</keyword>
<feature type="region of interest" description="Disordered" evidence="7">
    <location>
        <begin position="1442"/>
        <end position="1467"/>
    </location>
</feature>
<feature type="compositionally biased region" description="Gly residues" evidence="7">
    <location>
        <begin position="14"/>
        <end position="28"/>
    </location>
</feature>
<feature type="transmembrane region" description="Helical" evidence="8">
    <location>
        <begin position="1979"/>
        <end position="2002"/>
    </location>
</feature>
<keyword evidence="8" id="KW-0812">Transmembrane</keyword>
<evidence type="ECO:0000256" key="5">
    <source>
        <dbReference type="ARBA" id="ARBA00022777"/>
    </source>
</evidence>
<feature type="region of interest" description="Disordered" evidence="7">
    <location>
        <begin position="1858"/>
        <end position="1900"/>
    </location>
</feature>
<dbReference type="InterPro" id="IPR013767">
    <property type="entry name" value="PAS_fold"/>
</dbReference>
<feature type="transmembrane region" description="Helical" evidence="8">
    <location>
        <begin position="1762"/>
        <end position="1780"/>
    </location>
</feature>
<feature type="domain" description="PAS" evidence="9">
    <location>
        <begin position="638"/>
        <end position="678"/>
    </location>
</feature>
<feature type="region of interest" description="Disordered" evidence="7">
    <location>
        <begin position="1"/>
        <end position="37"/>
    </location>
</feature>
<feature type="transmembrane region" description="Helical" evidence="8">
    <location>
        <begin position="2193"/>
        <end position="2214"/>
    </location>
</feature>
<sequence>MSESGDGASSHGGSSRGTGTGTSSGGGSETSSQRADAKFLKRRLGDQQHGDETDLLEQKRNIQEGVFACMYTLVKQNVMPHWKWSVLRTTLEFLMNFLVAFNTTFSLWRIDHTNPIWQFVRWTLWRVPIVRLYGYDTYIKVLYVMVSLVWISVVGLVWLTFAMRKSEQSKWLRTAAMLLHVIYDVIYVMCYVAFFDYLIYTADCDFGKTGMHMWFTDVSCVGMPHLVHMMVAMATGVVFLAVTCLFVIASCDLNPASHGVMASPAAYTRLRILAAKAIFITLAADLDAYPRVQAMGMLAAAGLVWWWNTRKTPFYRQTVNVIWSGLWAGIMVPCVVLVISALAKHPSEAFLKHNTETVLYALFPVIAGGMALAALHMWAVMRPAAKFKDLPPSVKLQKVHKFESMEEVERLARVMRHYDNDGDVVPAAALHGETIIRAGQTYFPNSPFLLLLYANFVLEVKRDGPAARTQLQLAGKQNPNIVERYQIFCTNETSKRLKDSQDGGMDLQAYIEFKRNFRAVLRVHKDALLTQAELWAMMMRSNVKVSQIDAAMETLEASVTRAHQVYKRVLERYPGNGKLLRCYGKFLETVRHDHIAASRVYGEANRQGGADALLSLDINSGLASGKPDFLTSMSMEDDAVIVVDAEGTIMMVSQAVQKTFGYAKIELEGTNVSALMPQPFSQRHPGYMQRYVGGGEPHMLDSVREVVALHKERYVFPVQLCVTKLSGSGSDSIFLGVIRPLPPNPHVMRAWLSPNGTFLCADQQFASAVGRSEGELVGHALLALAVSAEAVEALLERCKAATAAELEGGEVVVSALELVHRYLPEPLALEVAVGLAGTDGQRILVLNCKRLDGEEAGVLVTDTHMRLKFASLEVAMLLGYSMRQMASGMKLDALLPPPFNTLHQRWVKDVPQEVKPGSCRSGVVVHFLAETGAQVPVRLAVHTKQVDVQGAPPVTMHVVKVTKVTAEEVLAEKRITLTLDFAGRVTEAAPLDSTLFNFPARELLGVGVWDFCDMFAEWCERSGDTQVQLMLLALLLKEQEMPGTSLRVKINKPKSKEEQQQAELPPLPGQQARARKPPPAVMACLQVELEEEAEAAETENADTAVTGMRVRLTLWRRDVLSGVVELDEALTLRRVSPLLGLITGVPSSVMMRKPLSTYLNLPPDVTTWEQLVAATAGAAHGHHRNQRSSLKTAVDKGVVSPTLALVGPHPDSGTMRLLVQGVQTLNPSGRPKVTLTVHPDTAFTGAHVDFMKLLKLDNAGGSVVAGTESVKPGRSVAGDGDNDDAQSYAAARRVAGGGKSRRVLAASRSARASSPTGQQEEPARNEEAGGGEKAREPDAAGGDTGEDVDDDGHESGSAKSSSATDEDEDEAEEPKADGTDAAILHRQATNKSDFVAQWVRTLSKQVSGKSLLPDLAGSNPKRLTSPRATSTLLAAIPEAAEAGEDAAAASAKFAARSGSATRHGDLPALMGDAAGAAATGGRELAASSSPPGGKGKGKGKGKKGPAEDDESSSGGDDDGEGKGKGKDDRSENGSEAESSASGSQAASAISGLTDQSAATTEVMVDARRGRLLKAMNRLLLGPSLMSHINRLRTHAYGIIAAMFLMHIISYVLITYLIKLEHRNIYMVQNQANTMDRSQLVATRVMIGTFCARANVTPVSVCADSMNHTVTRMVTNLLLMEEYHQHVYLGGSDSTTVKLSPEVYNVWTKPQLVYQVFLDTHPPSVQNHTAGAWELGNRFIAAAREAMYMMPAQKDKYRYHRNYAFVVHNGLGPLFEGYAAALDLLVSSAWDSILHLRSELLILLIVEALVVQLACSGYQMLLVQRLERARLLGMLAMLGLPGPVLRQLATTEIKIIDGSDDEDEDDISDVGGDEDEAKKAAAAAHSHAADGRRASTTGMEASPATPAIAAAANGTSEPDAAKRVIRRVTTPPEEDDLKGGGLVKPMQLNGSKKAREASHHHGHKKHNPLRINGKTLQPSYLSVLKFMAPMFLWNLAVVIVYAISIAKLQGMQEPLASLNLAGHIIYRYTRIRAMAFAFVSQDDSVGKALWRPMLVHELDLFESEYDALMYGGLPTSMIGSRFQHVAPAGTFASTTFALMFFRTKGCLRLDPTTCFPPGHQYYDVTHNGLDTLVRRMISEMRLLTQDDDVDVAYNGTRYTFMAAVAGADLYEGLQQGAQLFVDWSISRYNQVANLQTILLLVSIGLVCGYFILVLWPHTRKLQRDATRQAALLSLVPPELDVKSHTRAVIRRSTAPGGSKGAKM</sequence>
<feature type="region of interest" description="Disordered" evidence="7">
    <location>
        <begin position="1293"/>
        <end position="1390"/>
    </location>
</feature>
<dbReference type="Pfam" id="PF00989">
    <property type="entry name" value="PAS"/>
    <property type="match status" value="1"/>
</dbReference>
<feature type="compositionally biased region" description="Low complexity" evidence="7">
    <location>
        <begin position="1303"/>
        <end position="1314"/>
    </location>
</feature>
<dbReference type="GO" id="GO:0009881">
    <property type="term" value="F:photoreceptor activity"/>
    <property type="evidence" value="ECO:0007669"/>
    <property type="project" value="UniProtKB-KW"/>
</dbReference>
<keyword evidence="3" id="KW-0808">Transferase</keyword>
<dbReference type="InterPro" id="IPR057352">
    <property type="entry name" value="TPR_TmcB/C"/>
</dbReference>
<evidence type="ECO:0000256" key="3">
    <source>
        <dbReference type="ARBA" id="ARBA00022679"/>
    </source>
</evidence>
<dbReference type="PANTHER" id="PTHR31600:SF2">
    <property type="entry name" value="GAMETE ENRICHED GENE 10 PROTEIN-RELATED"/>
    <property type="match status" value="1"/>
</dbReference>
<feature type="transmembrane region" description="Helical" evidence="8">
    <location>
        <begin position="292"/>
        <end position="309"/>
    </location>
</feature>
<dbReference type="CDD" id="cd00130">
    <property type="entry name" value="PAS"/>
    <property type="match status" value="2"/>
</dbReference>
<feature type="transmembrane region" description="Helical" evidence="8">
    <location>
        <begin position="321"/>
        <end position="343"/>
    </location>
</feature>
<dbReference type="Gene3D" id="3.30.450.20">
    <property type="entry name" value="PAS domain"/>
    <property type="match status" value="1"/>
</dbReference>
<feature type="transmembrane region" description="Helical" evidence="8">
    <location>
        <begin position="358"/>
        <end position="380"/>
    </location>
</feature>
<keyword evidence="4" id="KW-0547">Nucleotide-binding</keyword>
<dbReference type="GO" id="GO:0005524">
    <property type="term" value="F:ATP binding"/>
    <property type="evidence" value="ECO:0007669"/>
    <property type="project" value="UniProtKB-KW"/>
</dbReference>
<evidence type="ECO:0000256" key="6">
    <source>
        <dbReference type="ARBA" id="ARBA00022840"/>
    </source>
</evidence>
<protein>
    <submittedName>
        <fullName evidence="10">PAS domain sensory protein FXL5</fullName>
    </submittedName>
</protein>
<dbReference type="InterPro" id="IPR035965">
    <property type="entry name" value="PAS-like_dom_sf"/>
</dbReference>